<keyword evidence="2" id="KW-1185">Reference proteome</keyword>
<evidence type="ECO:0000313" key="1">
    <source>
        <dbReference type="EMBL" id="KAF2086286.1"/>
    </source>
</evidence>
<gene>
    <name evidence="1" type="ORF">K490DRAFT_44657</name>
</gene>
<reference evidence="1" key="1">
    <citation type="journal article" date="2020" name="Stud. Mycol.">
        <title>101 Dothideomycetes genomes: a test case for predicting lifestyles and emergence of pathogens.</title>
        <authorList>
            <person name="Haridas S."/>
            <person name="Albert R."/>
            <person name="Binder M."/>
            <person name="Bloem J."/>
            <person name="Labutti K."/>
            <person name="Salamov A."/>
            <person name="Andreopoulos B."/>
            <person name="Baker S."/>
            <person name="Barry K."/>
            <person name="Bills G."/>
            <person name="Bluhm B."/>
            <person name="Cannon C."/>
            <person name="Castanera R."/>
            <person name="Culley D."/>
            <person name="Daum C."/>
            <person name="Ezra D."/>
            <person name="Gonzalez J."/>
            <person name="Henrissat B."/>
            <person name="Kuo A."/>
            <person name="Liang C."/>
            <person name="Lipzen A."/>
            <person name="Lutzoni F."/>
            <person name="Magnuson J."/>
            <person name="Mondo S."/>
            <person name="Nolan M."/>
            <person name="Ohm R."/>
            <person name="Pangilinan J."/>
            <person name="Park H.-J."/>
            <person name="Ramirez L."/>
            <person name="Alfaro M."/>
            <person name="Sun H."/>
            <person name="Tritt A."/>
            <person name="Yoshinaga Y."/>
            <person name="Zwiers L.-H."/>
            <person name="Turgeon B."/>
            <person name="Goodwin S."/>
            <person name="Spatafora J."/>
            <person name="Crous P."/>
            <person name="Grigoriev I."/>
        </authorList>
    </citation>
    <scope>NUCLEOTIDE SEQUENCE</scope>
    <source>
        <strain evidence="1">CBS 121410</strain>
    </source>
</reference>
<proteinExistence type="predicted"/>
<evidence type="ECO:0000313" key="2">
    <source>
        <dbReference type="Proteomes" id="UP000799776"/>
    </source>
</evidence>
<dbReference type="InterPro" id="IPR021838">
    <property type="entry name" value="DUF3431"/>
</dbReference>
<dbReference type="Proteomes" id="UP000799776">
    <property type="component" value="Unassembled WGS sequence"/>
</dbReference>
<comment type="caution">
    <text evidence="1">The sequence shown here is derived from an EMBL/GenBank/DDBJ whole genome shotgun (WGS) entry which is preliminary data.</text>
</comment>
<accession>A0A9P4HV98</accession>
<organism evidence="1 2">
    <name type="scientific">Saccharata proteae CBS 121410</name>
    <dbReference type="NCBI Taxonomy" id="1314787"/>
    <lineage>
        <taxon>Eukaryota</taxon>
        <taxon>Fungi</taxon>
        <taxon>Dikarya</taxon>
        <taxon>Ascomycota</taxon>
        <taxon>Pezizomycotina</taxon>
        <taxon>Dothideomycetes</taxon>
        <taxon>Dothideomycetes incertae sedis</taxon>
        <taxon>Botryosphaeriales</taxon>
        <taxon>Saccharataceae</taxon>
        <taxon>Saccharata</taxon>
    </lineage>
</organism>
<name>A0A9P4HV98_9PEZI</name>
<feature type="non-terminal residue" evidence="1">
    <location>
        <position position="1"/>
    </location>
</feature>
<dbReference type="OrthoDB" id="426718at2759"/>
<dbReference type="Pfam" id="PF11913">
    <property type="entry name" value="DUF3431"/>
    <property type="match status" value="1"/>
</dbReference>
<protein>
    <submittedName>
        <fullName evidence="1">Uncharacterized protein</fullName>
    </submittedName>
</protein>
<dbReference type="EMBL" id="ML978725">
    <property type="protein sequence ID" value="KAF2086286.1"/>
    <property type="molecule type" value="Genomic_DNA"/>
</dbReference>
<dbReference type="PANTHER" id="PTHR37490">
    <property type="entry name" value="EXPRESSED PROTEIN"/>
    <property type="match status" value="1"/>
</dbReference>
<sequence>ISYHSGYTAPPQHRYSRAIVVPHTSKEDVTWLTEFALKDPLTQVAVYTVDKPVAPYTLPANKGHEAMTYLTYVIDFYDRLPDAVIMIHGHMTSWHNNWFLDMNSATMLQRLNIRKVVRDGYMNLRCHREPGCPNHLYPIAKNGSIMDTPEELVYAEAWQELLPYEPVPEVVSQPCCSQLAVSRERIRALPKAQYVHFREWLMYTTLEDRVSGRIWEYLWQYIWAGQAQFCPAEHACYCDAYGICFGGAAAYQRFGEKKVHADAVMQLAMKQAREGGNISWPVDYEAAFRRMQAELETERMQATERGKDPKNRATEVGRVWKEGDGF</sequence>
<dbReference type="PANTHER" id="PTHR37490:SF3">
    <property type="entry name" value="DUF3431 DOMAIN CONTAINING PROTEIN"/>
    <property type="match status" value="1"/>
</dbReference>
<dbReference type="AlphaFoldDB" id="A0A9P4HV98"/>